<keyword evidence="7" id="KW-0689">Ribosomal protein</keyword>
<comment type="subcellular location">
    <subcellularLocation>
        <location evidence="6">Cytoplasm</location>
    </subcellularLocation>
</comment>
<keyword evidence="4 6" id="KW-0808">Transferase</keyword>
<keyword evidence="2 6" id="KW-0963">Cytoplasm</keyword>
<keyword evidence="5 6" id="KW-0949">S-adenosyl-L-methionine</keyword>
<sequence length="293" mass="32324">MPSWIQLQLEVNADHVERLSNQLSEAGAVAVTLLDATDQPLFEPPPGETPLWSRTRVSALFPMAADPDALLQELKQSWTPDSFPSHHWEILADQNWERVWMDRFKPLRFGSQLWVCPSWLPPPEPEAVNLFLDPGLAFGTGTHPTTALCLEWLANANLNQALIIDYGCGSGILAIAALKLGATAAVAVDHDPQALLATRENAARNGVISQLQVSSPSELTEIKAGFLVANILAEPLLKLAPLFARLTYPNAYLVLSGITSDQIQQILQTYHDWFTFGTPIIKENWVLLAGHRR</sequence>
<dbReference type="Pfam" id="PF06325">
    <property type="entry name" value="PrmA"/>
    <property type="match status" value="1"/>
</dbReference>
<dbReference type="GO" id="GO:0005829">
    <property type="term" value="C:cytosol"/>
    <property type="evidence" value="ECO:0007669"/>
    <property type="project" value="TreeGrafter"/>
</dbReference>
<evidence type="ECO:0000256" key="5">
    <source>
        <dbReference type="ARBA" id="ARBA00022691"/>
    </source>
</evidence>
<dbReference type="STRING" id="105559.Nwat_1981"/>
<dbReference type="SUPFAM" id="SSF53335">
    <property type="entry name" value="S-adenosyl-L-methionine-dependent methyltransferases"/>
    <property type="match status" value="1"/>
</dbReference>
<dbReference type="PIRSF" id="PIRSF000401">
    <property type="entry name" value="RPL11_MTase"/>
    <property type="match status" value="1"/>
</dbReference>
<dbReference type="Proteomes" id="UP000000393">
    <property type="component" value="Chromosome"/>
</dbReference>
<dbReference type="InterPro" id="IPR029063">
    <property type="entry name" value="SAM-dependent_MTases_sf"/>
</dbReference>
<keyword evidence="7" id="KW-0687">Ribonucleoprotein</keyword>
<gene>
    <name evidence="6" type="primary">prmA</name>
    <name evidence="7" type="ordered locus">Nwat_1981</name>
</gene>
<dbReference type="RefSeq" id="WP_013220907.1">
    <property type="nucleotide sequence ID" value="NC_014315.1"/>
</dbReference>
<dbReference type="GO" id="GO:0032259">
    <property type="term" value="P:methylation"/>
    <property type="evidence" value="ECO:0007669"/>
    <property type="project" value="UniProtKB-KW"/>
</dbReference>
<accession>D8K7D9</accession>
<dbReference type="InterPro" id="IPR004498">
    <property type="entry name" value="Ribosomal_PrmA_MeTrfase"/>
</dbReference>
<reference evidence="7 8" key="1">
    <citation type="submission" date="2010-06" db="EMBL/GenBank/DDBJ databases">
        <title>Complete sequence of chromosome of Nitrosococcus watsoni C-113.</title>
        <authorList>
            <consortium name="US DOE Joint Genome Institute"/>
            <person name="Lucas S."/>
            <person name="Copeland A."/>
            <person name="Lapidus A."/>
            <person name="Cheng J.-F."/>
            <person name="Bruce D."/>
            <person name="Goodwin L."/>
            <person name="Pitluck S."/>
            <person name="Malfatti S.A."/>
            <person name="Chain P.S.G."/>
            <person name="Land M."/>
            <person name="Hauser L."/>
            <person name="Kyrpides N."/>
            <person name="Ivanova N."/>
            <person name="Cambell M.A."/>
            <person name="Heidelberg J.F."/>
            <person name="Klotz M.G."/>
            <person name="Woyke T."/>
        </authorList>
    </citation>
    <scope>NUCLEOTIDE SEQUENCE [LARGE SCALE GENOMIC DNA]</scope>
    <source>
        <strain evidence="7 8">C-113</strain>
    </source>
</reference>
<evidence type="ECO:0000256" key="3">
    <source>
        <dbReference type="ARBA" id="ARBA00022603"/>
    </source>
</evidence>
<feature type="binding site" evidence="6">
    <location>
        <position position="146"/>
    </location>
    <ligand>
        <name>S-adenosyl-L-methionine</name>
        <dbReference type="ChEBI" id="CHEBI:59789"/>
    </ligand>
</feature>
<dbReference type="Gene3D" id="3.40.50.150">
    <property type="entry name" value="Vaccinia Virus protein VP39"/>
    <property type="match status" value="1"/>
</dbReference>
<dbReference type="eggNOG" id="COG2264">
    <property type="taxonomic scope" value="Bacteria"/>
</dbReference>
<protein>
    <recommendedName>
        <fullName evidence="6">Ribosomal protein L11 methyltransferase</fullName>
        <shortName evidence="6">L11 Mtase</shortName>
        <ecNumber evidence="6">2.1.1.-</ecNumber>
    </recommendedName>
</protein>
<feature type="binding site" evidence="6">
    <location>
        <position position="189"/>
    </location>
    <ligand>
        <name>S-adenosyl-L-methionine</name>
        <dbReference type="ChEBI" id="CHEBI:59789"/>
    </ligand>
</feature>
<dbReference type="HOGENOM" id="CLU_049382_4_1_6"/>
<evidence type="ECO:0000256" key="4">
    <source>
        <dbReference type="ARBA" id="ARBA00022679"/>
    </source>
</evidence>
<dbReference type="EMBL" id="CP002086">
    <property type="protein sequence ID" value="ADJ28816.1"/>
    <property type="molecule type" value="Genomic_DNA"/>
</dbReference>
<comment type="function">
    <text evidence="6">Methylates ribosomal protein L11.</text>
</comment>
<keyword evidence="8" id="KW-1185">Reference proteome</keyword>
<name>D8K7D9_NITWC</name>
<dbReference type="EC" id="2.1.1.-" evidence="6"/>
<evidence type="ECO:0000256" key="2">
    <source>
        <dbReference type="ARBA" id="ARBA00022490"/>
    </source>
</evidence>
<dbReference type="NCBIfam" id="TIGR00406">
    <property type="entry name" value="prmA"/>
    <property type="match status" value="1"/>
</dbReference>
<organism evidence="7 8">
    <name type="scientific">Nitrosococcus watsoni (strain C-113)</name>
    <dbReference type="NCBI Taxonomy" id="105559"/>
    <lineage>
        <taxon>Bacteria</taxon>
        <taxon>Pseudomonadati</taxon>
        <taxon>Pseudomonadota</taxon>
        <taxon>Gammaproteobacteria</taxon>
        <taxon>Chromatiales</taxon>
        <taxon>Chromatiaceae</taxon>
        <taxon>Nitrosococcus</taxon>
    </lineage>
</organism>
<proteinExistence type="inferred from homology"/>
<dbReference type="KEGG" id="nwa:Nwat_1981"/>
<comment type="similarity">
    <text evidence="1 6">Belongs to the methyltransferase superfamily. PrmA family.</text>
</comment>
<dbReference type="OrthoDB" id="9785995at2"/>
<dbReference type="GO" id="GO:0005840">
    <property type="term" value="C:ribosome"/>
    <property type="evidence" value="ECO:0007669"/>
    <property type="project" value="UniProtKB-KW"/>
</dbReference>
<dbReference type="PANTHER" id="PTHR43648">
    <property type="entry name" value="ELECTRON TRANSFER FLAVOPROTEIN BETA SUBUNIT LYSINE METHYLTRANSFERASE"/>
    <property type="match status" value="1"/>
</dbReference>
<evidence type="ECO:0000256" key="1">
    <source>
        <dbReference type="ARBA" id="ARBA00009741"/>
    </source>
</evidence>
<evidence type="ECO:0000256" key="6">
    <source>
        <dbReference type="HAMAP-Rule" id="MF_00735"/>
    </source>
</evidence>
<evidence type="ECO:0000313" key="7">
    <source>
        <dbReference type="EMBL" id="ADJ28816.1"/>
    </source>
</evidence>
<dbReference type="InterPro" id="IPR050078">
    <property type="entry name" value="Ribosomal_L11_MeTrfase_PrmA"/>
</dbReference>
<dbReference type="PANTHER" id="PTHR43648:SF1">
    <property type="entry name" value="ELECTRON TRANSFER FLAVOPROTEIN BETA SUBUNIT LYSINE METHYLTRANSFERASE"/>
    <property type="match status" value="1"/>
</dbReference>
<dbReference type="AlphaFoldDB" id="D8K7D9"/>
<dbReference type="GO" id="GO:0016279">
    <property type="term" value="F:protein-lysine N-methyltransferase activity"/>
    <property type="evidence" value="ECO:0007669"/>
    <property type="project" value="TreeGrafter"/>
</dbReference>
<evidence type="ECO:0000313" key="8">
    <source>
        <dbReference type="Proteomes" id="UP000000393"/>
    </source>
</evidence>
<dbReference type="HAMAP" id="MF_00735">
    <property type="entry name" value="Methyltr_PrmA"/>
    <property type="match status" value="1"/>
</dbReference>
<comment type="catalytic activity">
    <reaction evidence="6">
        <text>L-lysyl-[protein] + 3 S-adenosyl-L-methionine = N(6),N(6),N(6)-trimethyl-L-lysyl-[protein] + 3 S-adenosyl-L-homocysteine + 3 H(+)</text>
        <dbReference type="Rhea" id="RHEA:54192"/>
        <dbReference type="Rhea" id="RHEA-COMP:9752"/>
        <dbReference type="Rhea" id="RHEA-COMP:13826"/>
        <dbReference type="ChEBI" id="CHEBI:15378"/>
        <dbReference type="ChEBI" id="CHEBI:29969"/>
        <dbReference type="ChEBI" id="CHEBI:57856"/>
        <dbReference type="ChEBI" id="CHEBI:59789"/>
        <dbReference type="ChEBI" id="CHEBI:61961"/>
    </reaction>
</comment>
<feature type="binding site" evidence="6">
    <location>
        <position position="230"/>
    </location>
    <ligand>
        <name>S-adenosyl-L-methionine</name>
        <dbReference type="ChEBI" id="CHEBI:59789"/>
    </ligand>
</feature>
<keyword evidence="3 6" id="KW-0489">Methyltransferase</keyword>
<feature type="binding site" evidence="6">
    <location>
        <position position="167"/>
    </location>
    <ligand>
        <name>S-adenosyl-L-methionine</name>
        <dbReference type="ChEBI" id="CHEBI:59789"/>
    </ligand>
</feature>